<keyword evidence="3" id="KW-1185">Reference proteome</keyword>
<name>A0ABN2JE47_9ACTN</name>
<gene>
    <name evidence="2" type="ORF">GCM10009710_00900</name>
</gene>
<dbReference type="EMBL" id="BAAAME010000001">
    <property type="protein sequence ID" value="GAA1723927.1"/>
    <property type="molecule type" value="Genomic_DNA"/>
</dbReference>
<accession>A0ABN2JE47</accession>
<evidence type="ECO:0000313" key="2">
    <source>
        <dbReference type="EMBL" id="GAA1723927.1"/>
    </source>
</evidence>
<evidence type="ECO:0000313" key="3">
    <source>
        <dbReference type="Proteomes" id="UP001501057"/>
    </source>
</evidence>
<reference evidence="2 3" key="1">
    <citation type="journal article" date="2019" name="Int. J. Syst. Evol. Microbiol.">
        <title>The Global Catalogue of Microorganisms (GCM) 10K type strain sequencing project: providing services to taxonomists for standard genome sequencing and annotation.</title>
        <authorList>
            <consortium name="The Broad Institute Genomics Platform"/>
            <consortium name="The Broad Institute Genome Sequencing Center for Infectious Disease"/>
            <person name="Wu L."/>
            <person name="Ma J."/>
        </authorList>
    </citation>
    <scope>NUCLEOTIDE SEQUENCE [LARGE SCALE GENOMIC DNA]</scope>
    <source>
        <strain evidence="2 3">JCM 13518</strain>
    </source>
</reference>
<comment type="caution">
    <text evidence="2">The sequence shown here is derived from an EMBL/GenBank/DDBJ whole genome shotgun (WGS) entry which is preliminary data.</text>
</comment>
<organism evidence="2 3">
    <name type="scientific">Aeromicrobium alkaliterrae</name>
    <dbReference type="NCBI Taxonomy" id="302168"/>
    <lineage>
        <taxon>Bacteria</taxon>
        <taxon>Bacillati</taxon>
        <taxon>Actinomycetota</taxon>
        <taxon>Actinomycetes</taxon>
        <taxon>Propionibacteriales</taxon>
        <taxon>Nocardioidaceae</taxon>
        <taxon>Aeromicrobium</taxon>
    </lineage>
</organism>
<protein>
    <submittedName>
        <fullName evidence="2">Uncharacterized protein</fullName>
    </submittedName>
</protein>
<proteinExistence type="predicted"/>
<feature type="region of interest" description="Disordered" evidence="1">
    <location>
        <begin position="41"/>
        <end position="65"/>
    </location>
</feature>
<sequence length="82" mass="8782">MTCQTVAIIHMPSASSDSAVAAASQRYWPCRNGFNGPRAHGDSTATAYGDGTFGPTVRPDRNMTSLTGPRVHITLRLDDRCS</sequence>
<dbReference type="Proteomes" id="UP001501057">
    <property type="component" value="Unassembled WGS sequence"/>
</dbReference>
<evidence type="ECO:0000256" key="1">
    <source>
        <dbReference type="SAM" id="MobiDB-lite"/>
    </source>
</evidence>